<evidence type="ECO:0000313" key="7">
    <source>
        <dbReference type="EMBL" id="PSN69739.1"/>
    </source>
</evidence>
<keyword evidence="8" id="KW-1185">Reference proteome</keyword>
<dbReference type="GO" id="GO:0005506">
    <property type="term" value="F:iron ion binding"/>
    <property type="evidence" value="ECO:0007669"/>
    <property type="project" value="InterPro"/>
</dbReference>
<comment type="cofactor">
    <cofactor evidence="1">
        <name>heme</name>
        <dbReference type="ChEBI" id="CHEBI:30413"/>
    </cofactor>
</comment>
<dbReference type="GO" id="GO:0004497">
    <property type="term" value="F:monooxygenase activity"/>
    <property type="evidence" value="ECO:0007669"/>
    <property type="project" value="UniProtKB-KW"/>
</dbReference>
<evidence type="ECO:0000256" key="4">
    <source>
        <dbReference type="ARBA" id="ARBA00023002"/>
    </source>
</evidence>
<dbReference type="PANTHER" id="PTHR24287">
    <property type="entry name" value="P450, PUTATIVE (EUROFUNG)-RELATED"/>
    <property type="match status" value="1"/>
</dbReference>
<dbReference type="EMBL" id="KZ678132">
    <property type="protein sequence ID" value="PSN69739.1"/>
    <property type="molecule type" value="Genomic_DNA"/>
</dbReference>
<name>A0A2T2NWK2_CORCC</name>
<dbReference type="STRING" id="1448308.A0A2T2NWK2"/>
<gene>
    <name evidence="7" type="ORF">BS50DRAFT_295369</name>
</gene>
<dbReference type="InterPro" id="IPR036396">
    <property type="entry name" value="Cyt_P450_sf"/>
</dbReference>
<dbReference type="Gene3D" id="1.10.630.10">
    <property type="entry name" value="Cytochrome P450"/>
    <property type="match status" value="1"/>
</dbReference>
<comment type="similarity">
    <text evidence="2">Belongs to the cytochrome P450 family.</text>
</comment>
<evidence type="ECO:0000256" key="5">
    <source>
        <dbReference type="ARBA" id="ARBA00023004"/>
    </source>
</evidence>
<dbReference type="GO" id="GO:0016705">
    <property type="term" value="F:oxidoreductase activity, acting on paired donors, with incorporation or reduction of molecular oxygen"/>
    <property type="evidence" value="ECO:0007669"/>
    <property type="project" value="InterPro"/>
</dbReference>
<keyword evidence="3" id="KW-0479">Metal-binding</keyword>
<accession>A0A2T2NWK2</accession>
<reference evidence="7 8" key="1">
    <citation type="journal article" date="2018" name="Front. Microbiol.">
        <title>Genome-Wide Analysis of Corynespora cassiicola Leaf Fall Disease Putative Effectors.</title>
        <authorList>
            <person name="Lopez D."/>
            <person name="Ribeiro S."/>
            <person name="Label P."/>
            <person name="Fumanal B."/>
            <person name="Venisse J.S."/>
            <person name="Kohler A."/>
            <person name="de Oliveira R.R."/>
            <person name="Labutti K."/>
            <person name="Lipzen A."/>
            <person name="Lail K."/>
            <person name="Bauer D."/>
            <person name="Ohm R.A."/>
            <person name="Barry K.W."/>
            <person name="Spatafora J."/>
            <person name="Grigoriev I.V."/>
            <person name="Martin F.M."/>
            <person name="Pujade-Renaud V."/>
        </authorList>
    </citation>
    <scope>NUCLEOTIDE SEQUENCE [LARGE SCALE GENOMIC DNA]</scope>
    <source>
        <strain evidence="7 8">Philippines</strain>
    </source>
</reference>
<keyword evidence="6" id="KW-0503">Monooxygenase</keyword>
<evidence type="ECO:0000256" key="1">
    <source>
        <dbReference type="ARBA" id="ARBA00001971"/>
    </source>
</evidence>
<organism evidence="7 8">
    <name type="scientific">Corynespora cassiicola Philippines</name>
    <dbReference type="NCBI Taxonomy" id="1448308"/>
    <lineage>
        <taxon>Eukaryota</taxon>
        <taxon>Fungi</taxon>
        <taxon>Dikarya</taxon>
        <taxon>Ascomycota</taxon>
        <taxon>Pezizomycotina</taxon>
        <taxon>Dothideomycetes</taxon>
        <taxon>Pleosporomycetidae</taxon>
        <taxon>Pleosporales</taxon>
        <taxon>Corynesporascaceae</taxon>
        <taxon>Corynespora</taxon>
    </lineage>
</organism>
<evidence type="ECO:0008006" key="9">
    <source>
        <dbReference type="Google" id="ProtNLM"/>
    </source>
</evidence>
<evidence type="ECO:0000256" key="2">
    <source>
        <dbReference type="ARBA" id="ARBA00010617"/>
    </source>
</evidence>
<dbReference type="Proteomes" id="UP000240883">
    <property type="component" value="Unassembled WGS sequence"/>
</dbReference>
<dbReference type="SUPFAM" id="SSF48264">
    <property type="entry name" value="Cytochrome P450"/>
    <property type="match status" value="1"/>
</dbReference>
<evidence type="ECO:0000313" key="8">
    <source>
        <dbReference type="Proteomes" id="UP000240883"/>
    </source>
</evidence>
<keyword evidence="5" id="KW-0408">Iron</keyword>
<dbReference type="PANTHER" id="PTHR24287:SF17">
    <property type="entry name" value="P450, PUTATIVE (EUROFUNG)-RELATED"/>
    <property type="match status" value="1"/>
</dbReference>
<protein>
    <recommendedName>
        <fullName evidence="9">Cytochrome P450</fullName>
    </recommendedName>
</protein>
<evidence type="ECO:0000256" key="3">
    <source>
        <dbReference type="ARBA" id="ARBA00022723"/>
    </source>
</evidence>
<dbReference type="AlphaFoldDB" id="A0A2T2NWK2"/>
<keyword evidence="4" id="KW-0560">Oxidoreductase</keyword>
<dbReference type="Pfam" id="PF00067">
    <property type="entry name" value="p450"/>
    <property type="match status" value="1"/>
</dbReference>
<dbReference type="InterPro" id="IPR001128">
    <property type="entry name" value="Cyt_P450"/>
</dbReference>
<proteinExistence type="inferred from homology"/>
<dbReference type="InterPro" id="IPR047146">
    <property type="entry name" value="Cyt_P450_E_CYP52_fungi"/>
</dbReference>
<dbReference type="GO" id="GO:0020037">
    <property type="term" value="F:heme binding"/>
    <property type="evidence" value="ECO:0007669"/>
    <property type="project" value="InterPro"/>
</dbReference>
<sequence>MKCHLHQKEFIERFHAAVFGTGLRVMLGRLKCLAPKAAYVDACKRAHDYVEYYIRHALEDLTLHGTPSGNHMPHHKQRSVVQGLAMQTEDMGFIRGQILQGMLAAQETISVLVCNTMFLLARHPMEWVQLRTQVLSHGEALFDFHRLYTFGPLQRILNETLRLYPVLVKMTAKNANGCKVGLFQS</sequence>
<evidence type="ECO:0000256" key="6">
    <source>
        <dbReference type="ARBA" id="ARBA00023033"/>
    </source>
</evidence>
<dbReference type="OrthoDB" id="1470350at2759"/>